<evidence type="ECO:0000256" key="1">
    <source>
        <dbReference type="ARBA" id="ARBA00007017"/>
    </source>
</evidence>
<sequence length="369" mass="41305">MSDIDVRFSPSTAQDAGSFRLIELPPELCQLIESTMNAPSHAQSTLCVKGSIAEDAVLCTADKTYALRSVQLSNTLLVTTPSRTDSGRAVNVRDQIHEVLELAPSVPKLHKLPMFLKGAQYDEGDEDRRVTLVKYTYDQALSEIQASEAEFQRGLKEKRILVLDGYLRPIVPTHLSTILELILSYMVTLSLSYQAAGVEELVSTLADEHEIPREVSGQIISWFGPVKEGLWEMDVKAVVAEIGLEILRHYKHEPIMESEFLSKWKNKIGDTFEAFLALELLTGNYLRSQDNSGGAALTYFPASGLQVDPAARFTELFLTKQRWKSNDIEPFLSDIAVNSKERDKLLLKYARAITTPEGTWYTSRVGYNN</sequence>
<protein>
    <recommendedName>
        <fullName evidence="5">Sister chromatid cohesion protein DCC1</fullName>
    </recommendedName>
</protein>
<dbReference type="GO" id="GO:0034088">
    <property type="term" value="P:maintenance of mitotic sister chromatid cohesion"/>
    <property type="evidence" value="ECO:0007669"/>
    <property type="project" value="TreeGrafter"/>
</dbReference>
<reference evidence="3 4" key="1">
    <citation type="submission" date="2014-04" db="EMBL/GenBank/DDBJ databases">
        <authorList>
            <consortium name="DOE Joint Genome Institute"/>
            <person name="Kuo A."/>
            <person name="Kohler A."/>
            <person name="Costa M.D."/>
            <person name="Nagy L.G."/>
            <person name="Floudas D."/>
            <person name="Copeland A."/>
            <person name="Barry K.W."/>
            <person name="Cichocki N."/>
            <person name="Veneault-Fourrey C."/>
            <person name="LaButti K."/>
            <person name="Lindquist E.A."/>
            <person name="Lipzen A."/>
            <person name="Lundell T."/>
            <person name="Morin E."/>
            <person name="Murat C."/>
            <person name="Sun H."/>
            <person name="Tunlid A."/>
            <person name="Henrissat B."/>
            <person name="Grigoriev I.V."/>
            <person name="Hibbett D.S."/>
            <person name="Martin F."/>
            <person name="Nordberg H.P."/>
            <person name="Cantor M.N."/>
            <person name="Hua S.X."/>
        </authorList>
    </citation>
    <scope>NUCLEOTIDE SEQUENCE [LARGE SCALE GENOMIC DNA]</scope>
    <source>
        <strain evidence="3 4">Marx 270</strain>
    </source>
</reference>
<reference evidence="4" key="2">
    <citation type="submission" date="2015-01" db="EMBL/GenBank/DDBJ databases">
        <title>Evolutionary Origins and Diversification of the Mycorrhizal Mutualists.</title>
        <authorList>
            <consortium name="DOE Joint Genome Institute"/>
            <consortium name="Mycorrhizal Genomics Consortium"/>
            <person name="Kohler A."/>
            <person name="Kuo A."/>
            <person name="Nagy L.G."/>
            <person name="Floudas D."/>
            <person name="Copeland A."/>
            <person name="Barry K.W."/>
            <person name="Cichocki N."/>
            <person name="Veneault-Fourrey C."/>
            <person name="LaButti K."/>
            <person name="Lindquist E.A."/>
            <person name="Lipzen A."/>
            <person name="Lundell T."/>
            <person name="Morin E."/>
            <person name="Murat C."/>
            <person name="Riley R."/>
            <person name="Ohm R."/>
            <person name="Sun H."/>
            <person name="Tunlid A."/>
            <person name="Henrissat B."/>
            <person name="Grigoriev I.V."/>
            <person name="Hibbett D.S."/>
            <person name="Martin F."/>
        </authorList>
    </citation>
    <scope>NUCLEOTIDE SEQUENCE [LARGE SCALE GENOMIC DNA]</scope>
    <source>
        <strain evidence="4">Marx 270</strain>
    </source>
</reference>
<evidence type="ECO:0000313" key="3">
    <source>
        <dbReference type="EMBL" id="KIO09975.1"/>
    </source>
</evidence>
<evidence type="ECO:0008006" key="5">
    <source>
        <dbReference type="Google" id="ProtNLM"/>
    </source>
</evidence>
<accession>A0A0C3P906</accession>
<comment type="similarity">
    <text evidence="1">Belongs to the DCC1 family.</text>
</comment>
<dbReference type="GO" id="GO:0006260">
    <property type="term" value="P:DNA replication"/>
    <property type="evidence" value="ECO:0007669"/>
    <property type="project" value="UniProtKB-KW"/>
</dbReference>
<evidence type="ECO:0000313" key="4">
    <source>
        <dbReference type="Proteomes" id="UP000054217"/>
    </source>
</evidence>
<gene>
    <name evidence="3" type="ORF">M404DRAFT_931035</name>
</gene>
<proteinExistence type="inferred from homology"/>
<dbReference type="GO" id="GO:0000775">
    <property type="term" value="C:chromosome, centromeric region"/>
    <property type="evidence" value="ECO:0007669"/>
    <property type="project" value="TreeGrafter"/>
</dbReference>
<dbReference type="PANTHER" id="PTHR13395:SF6">
    <property type="entry name" value="SISTER CHROMATID COHESION PROTEIN DCC1"/>
    <property type="match status" value="1"/>
</dbReference>
<dbReference type="Proteomes" id="UP000054217">
    <property type="component" value="Unassembled WGS sequence"/>
</dbReference>
<dbReference type="InParanoid" id="A0A0C3P906"/>
<keyword evidence="4" id="KW-1185">Reference proteome</keyword>
<organism evidence="3 4">
    <name type="scientific">Pisolithus tinctorius Marx 270</name>
    <dbReference type="NCBI Taxonomy" id="870435"/>
    <lineage>
        <taxon>Eukaryota</taxon>
        <taxon>Fungi</taxon>
        <taxon>Dikarya</taxon>
        <taxon>Basidiomycota</taxon>
        <taxon>Agaricomycotina</taxon>
        <taxon>Agaricomycetes</taxon>
        <taxon>Agaricomycetidae</taxon>
        <taxon>Boletales</taxon>
        <taxon>Sclerodermatineae</taxon>
        <taxon>Pisolithaceae</taxon>
        <taxon>Pisolithus</taxon>
    </lineage>
</organism>
<name>A0A0C3P906_PISTI</name>
<dbReference type="GO" id="GO:0031390">
    <property type="term" value="C:Ctf18 RFC-like complex"/>
    <property type="evidence" value="ECO:0007669"/>
    <property type="project" value="InterPro"/>
</dbReference>
<evidence type="ECO:0000256" key="2">
    <source>
        <dbReference type="ARBA" id="ARBA00022705"/>
    </source>
</evidence>
<dbReference type="EMBL" id="KN831953">
    <property type="protein sequence ID" value="KIO09975.1"/>
    <property type="molecule type" value="Genomic_DNA"/>
</dbReference>
<dbReference type="STRING" id="870435.A0A0C3P906"/>
<dbReference type="GO" id="GO:0000785">
    <property type="term" value="C:chromatin"/>
    <property type="evidence" value="ECO:0007669"/>
    <property type="project" value="TreeGrafter"/>
</dbReference>
<keyword evidence="2" id="KW-0235">DNA replication</keyword>
<dbReference type="OrthoDB" id="276989at2759"/>
<dbReference type="FunCoup" id="A0A0C3P906">
    <property type="interactions" value="289"/>
</dbReference>
<dbReference type="HOGENOM" id="CLU_034504_0_0_1"/>
<dbReference type="Pfam" id="PF09724">
    <property type="entry name" value="Dcc1"/>
    <property type="match status" value="1"/>
</dbReference>
<dbReference type="InterPro" id="IPR019128">
    <property type="entry name" value="Dcc1"/>
</dbReference>
<dbReference type="AlphaFoldDB" id="A0A0C3P906"/>
<dbReference type="PANTHER" id="PTHR13395">
    <property type="entry name" value="SISTER CHROMATID COHESION PROTEIN DCC1-RELATED"/>
    <property type="match status" value="1"/>
</dbReference>